<organism evidence="2 3">
    <name type="scientific">Nocardiopsis coralli</name>
    <dbReference type="NCBI Taxonomy" id="2772213"/>
    <lineage>
        <taxon>Bacteria</taxon>
        <taxon>Bacillati</taxon>
        <taxon>Actinomycetota</taxon>
        <taxon>Actinomycetes</taxon>
        <taxon>Streptosporangiales</taxon>
        <taxon>Nocardiopsidaceae</taxon>
        <taxon>Nocardiopsis</taxon>
    </lineage>
</organism>
<dbReference type="EMBL" id="JADBGI010000011">
    <property type="protein sequence ID" value="MBE2999789.1"/>
    <property type="molecule type" value="Genomic_DNA"/>
</dbReference>
<reference evidence="2 3" key="1">
    <citation type="submission" date="2020-09" db="EMBL/GenBank/DDBJ databases">
        <title>Diversity and distribution of actinomycetes associated with coral in the coast of Hainan.</title>
        <authorList>
            <person name="Li F."/>
        </authorList>
    </citation>
    <scope>NUCLEOTIDE SEQUENCE [LARGE SCALE GENOMIC DNA]</scope>
    <source>
        <strain evidence="2 3">HNM0947</strain>
    </source>
</reference>
<evidence type="ECO:0008006" key="4">
    <source>
        <dbReference type="Google" id="ProtNLM"/>
    </source>
</evidence>
<comment type="caution">
    <text evidence="2">The sequence shown here is derived from an EMBL/GenBank/DDBJ whole genome shotgun (WGS) entry which is preliminary data.</text>
</comment>
<keyword evidence="1" id="KW-0732">Signal</keyword>
<feature type="signal peptide" evidence="1">
    <location>
        <begin position="1"/>
        <end position="18"/>
    </location>
</feature>
<accession>A0ABR9P7G3</accession>
<dbReference type="Proteomes" id="UP000806528">
    <property type="component" value="Unassembled WGS sequence"/>
</dbReference>
<dbReference type="PROSITE" id="PS51257">
    <property type="entry name" value="PROKAR_LIPOPROTEIN"/>
    <property type="match status" value="1"/>
</dbReference>
<sequence>MRRLAVCAALPLFLLATACSEGHGHSPEQLDAMIAEDAREANGAEEDGLPESRFDPDTLLCEPDVDAAGGWRTDVPRRAVEEGPVALSAHAPEDADTTGTEVVVVGPDEEPVTAAAAVEDGEVAPVEFPDDFEGAGLAAGTHTVLWTDEETGTALACDGFEAE</sequence>
<gene>
    <name evidence="2" type="ORF">IDM40_13895</name>
</gene>
<name>A0ABR9P7G3_9ACTN</name>
<protein>
    <recommendedName>
        <fullName evidence="4">Lipoprotein</fullName>
    </recommendedName>
</protein>
<feature type="chain" id="PRO_5046579767" description="Lipoprotein" evidence="1">
    <location>
        <begin position="19"/>
        <end position="163"/>
    </location>
</feature>
<evidence type="ECO:0000256" key="1">
    <source>
        <dbReference type="SAM" id="SignalP"/>
    </source>
</evidence>
<keyword evidence="3" id="KW-1185">Reference proteome</keyword>
<evidence type="ECO:0000313" key="2">
    <source>
        <dbReference type="EMBL" id="MBE2999789.1"/>
    </source>
</evidence>
<evidence type="ECO:0000313" key="3">
    <source>
        <dbReference type="Proteomes" id="UP000806528"/>
    </source>
</evidence>
<proteinExistence type="predicted"/>